<evidence type="ECO:0000259" key="4">
    <source>
        <dbReference type="PROSITE" id="PS52035"/>
    </source>
</evidence>
<comment type="similarity">
    <text evidence="2 3">Belongs to the peptidase M14 family.</text>
</comment>
<gene>
    <name evidence="5" type="ORF">TPC1_16210</name>
</gene>
<keyword evidence="5" id="KW-0378">Hydrolase</keyword>
<dbReference type="Pfam" id="PF00246">
    <property type="entry name" value="Peptidase_M14"/>
    <property type="match status" value="1"/>
</dbReference>
<sequence>LKPIPKLKMQLKEKMINCLHKMIVLEIENVSEKFEKAPQLDLEEQKCECGCQNLEFSDLLSKIKQNCKQKLYFNSQSDNQFITKSQLNFESRFDSGNLQSAYRVKICQQQANKAKYRSVTANKLRSVSQNFLKVQSTQELKFNEHESTFVCLMQSDSNNVRQTQWFNFLFKCQTTQNYKFLIPNFIKEYSSYSFGMRILVFDGYQYSWCGENIKYFQNATFLDKNDVYFSQKSLYFEIVLSKDTVYQISQTIPYGYLNLTRFIAQNKLNCSIGAKSQLNKNIFQIDFITNVENPYVFVLGRVHPGEVQSSLVIEGIIHFLQGPNSSQVKQNLNIIVIPMVNPDGVYLGNYRCNYSGQDLNRCYSNTNMPSIKYLNEQFGSHKLFAIIDIHGHFGKQGVHGNCGVNDGLFGYLAQQIPYFCLQDSEIGLQQVKKNTGRAYCGQKFLLDKCLAFECSFYKLQDEVDHQQFRQFGKDLMQCFGEYYFEKRNWEEKFIQIVNEQGKKFEEVRANKIPQPSNRQIYRLINYK</sequence>
<dbReference type="AlphaFoldDB" id="A0A146K959"/>
<dbReference type="GO" id="GO:0008270">
    <property type="term" value="F:zinc ion binding"/>
    <property type="evidence" value="ECO:0007669"/>
    <property type="project" value="InterPro"/>
</dbReference>
<accession>A0A146K959</accession>
<organism evidence="5">
    <name type="scientific">Trepomonas sp. PC1</name>
    <dbReference type="NCBI Taxonomy" id="1076344"/>
    <lineage>
        <taxon>Eukaryota</taxon>
        <taxon>Metamonada</taxon>
        <taxon>Diplomonadida</taxon>
        <taxon>Hexamitidae</taxon>
        <taxon>Hexamitinae</taxon>
        <taxon>Trepomonas</taxon>
    </lineage>
</organism>
<feature type="domain" description="Peptidase M14" evidence="4">
    <location>
        <begin position="245"/>
        <end position="527"/>
    </location>
</feature>
<evidence type="ECO:0000313" key="5">
    <source>
        <dbReference type="EMBL" id="JAP91989.1"/>
    </source>
</evidence>
<name>A0A146K959_9EUKA</name>
<dbReference type="GO" id="GO:0006508">
    <property type="term" value="P:proteolysis"/>
    <property type="evidence" value="ECO:0007669"/>
    <property type="project" value="InterPro"/>
</dbReference>
<dbReference type="InterPro" id="IPR000834">
    <property type="entry name" value="Peptidase_M14"/>
</dbReference>
<dbReference type="SUPFAM" id="SSF53187">
    <property type="entry name" value="Zn-dependent exopeptidases"/>
    <property type="match status" value="1"/>
</dbReference>
<dbReference type="InterPro" id="IPR050821">
    <property type="entry name" value="Cytosolic_carboxypeptidase"/>
</dbReference>
<dbReference type="PROSITE" id="PS52035">
    <property type="entry name" value="PEPTIDASE_M14"/>
    <property type="match status" value="1"/>
</dbReference>
<protein>
    <submittedName>
        <fullName evidence="5">Zinc carboxypeptidase domain-containing protein</fullName>
    </submittedName>
</protein>
<feature type="non-terminal residue" evidence="5">
    <location>
        <position position="1"/>
    </location>
</feature>
<dbReference type="GO" id="GO:0004181">
    <property type="term" value="F:metallocarboxypeptidase activity"/>
    <property type="evidence" value="ECO:0007669"/>
    <property type="project" value="InterPro"/>
</dbReference>
<dbReference type="EMBL" id="GDID01004617">
    <property type="protein sequence ID" value="JAP91989.1"/>
    <property type="molecule type" value="Transcribed_RNA"/>
</dbReference>
<dbReference type="Gene3D" id="3.40.630.10">
    <property type="entry name" value="Zn peptidases"/>
    <property type="match status" value="1"/>
</dbReference>
<evidence type="ECO:0000256" key="3">
    <source>
        <dbReference type="PROSITE-ProRule" id="PRU01379"/>
    </source>
</evidence>
<comment type="caution">
    <text evidence="3">Lacks conserved residue(s) required for the propagation of feature annotation.</text>
</comment>
<dbReference type="Gene3D" id="2.60.40.3120">
    <property type="match status" value="1"/>
</dbReference>
<proteinExistence type="inferred from homology"/>
<evidence type="ECO:0000256" key="1">
    <source>
        <dbReference type="ARBA" id="ARBA00001947"/>
    </source>
</evidence>
<keyword evidence="5" id="KW-0121">Carboxypeptidase</keyword>
<dbReference type="PANTHER" id="PTHR12756">
    <property type="entry name" value="CYTOSOLIC CARBOXYPEPTIDASE"/>
    <property type="match status" value="1"/>
</dbReference>
<evidence type="ECO:0000256" key="2">
    <source>
        <dbReference type="ARBA" id="ARBA00005988"/>
    </source>
</evidence>
<comment type="cofactor">
    <cofactor evidence="1">
        <name>Zn(2+)</name>
        <dbReference type="ChEBI" id="CHEBI:29105"/>
    </cofactor>
</comment>
<reference evidence="5" key="1">
    <citation type="submission" date="2015-07" db="EMBL/GenBank/DDBJ databases">
        <title>Adaptation to a free-living lifestyle via gene acquisitions in the diplomonad Trepomonas sp. PC1.</title>
        <authorList>
            <person name="Xu F."/>
            <person name="Jerlstrom-Hultqvist J."/>
            <person name="Kolisko M."/>
            <person name="Simpson A.G.B."/>
            <person name="Roger A.J."/>
            <person name="Svard S.G."/>
            <person name="Andersson J.O."/>
        </authorList>
    </citation>
    <scope>NUCLEOTIDE SEQUENCE</scope>
    <source>
        <strain evidence="5">PC1</strain>
    </source>
</reference>
<keyword evidence="5" id="KW-0645">Protease</keyword>
<dbReference type="PANTHER" id="PTHR12756:SF11">
    <property type="entry name" value="CYTOSOLIC CARBOXYPEPTIDASE 1"/>
    <property type="match status" value="1"/>
</dbReference>